<sequence length="1694" mass="182007">MEATVPVLLLVTVLSLILPSGIGAAAAGDERSALLALKAGFVDTVSALADWTDGGKASPHCKWTGVGCNAAGLVDRLELSGKNLSGKVADDVFRLPALAVLNISNNAFATTLPKSLPSLPSLKVFDVSQNSFEGGFPAGLGGCADLVAVNASGNNFAGPLPEDLANATSLETIDMRGSFFGGAIPAAYRSLTKLKFLGLSGNNITGKIPPEIGEMESLESLIIGYNELEGGIPPELGNLANLQYLDLAVGNLDGPIPPELGKLPALTSLYLYKNNLEGKIPPELGNISTLVFLDLSDNAFTGAIPDEVAQLSHLRLLNLMCNHLDGVVPAAIGDMPKLEVLELWNNSLTGSLPASLGRSSPLQWVDVSSNGFTGGIPAGICDGKALIKLIMFNNGFTGGIPAGLASCASLVRVRVHGNRLNGTIPVGFGKLPLLQRLELAGNDLSGEIPGDLASSASLSFIDVSRNHLQYSIPSSLFTIPTLQSFLASDNMISGELPDQFQDCPALAALDLSNNRLAGAIPSSLASCQRLVKLNLRRNKLAGEIPRSLANMPALAILDLSSNVLTGGIPENFGSSPALETLNLAYNNLTGPVPGNGVLRSINPDELAGNAGLCGGVLPPCSGSRSTAAGPRSRGSARLRHIAVGWLVGMVAVVAAFAALFGGHYAYRRWYVDGAGCCDDENLGGESGAWPWRLTAFQRLGFTCAEVLACVKEANVVGMGATGVVYKAELPRARAVIAVKKLWRPAAAAEAAAAAPELTAEVLKEVGLLGRLRHRNIVRLLGYMHNEADAMMLYEFMPNGSLWEALHGPPERRTLVDWVSRYDVDQKSDTYSYGVVLMELITGRRAVEAAFGEGQDIVGWVRNKIRSNTVEDHLDGQLVGAGCPHVREEMLLVLRIAVLCTARLPRDRPSMRDVITMLGEAKPRRKSGSSTGSASAKAPTPAPPAVAAVVDKDKPINAAEQTYREMTGVVPWMILATTLLLATISISAASRMAKPRCRGTCGNLTIPYPFGIGAGCFYTDGFDVSCEENRTYMHDSSSNMEIYSLNLIGGQAQVSTFIADKCSNNTEGTSTDGWVSTSTAPFFTLSSRANKLTVVGCNTLAFLGGYNEEEQNVGAGCFSMCPDKKSVDSSGQCSGMGCCQTSIAPNLTSLNVTFDSRFNNSEVNSFNPCSYAFVAEQDWFRFEPDYLEGHKFTDKYKGVPTVLDWVAGRESCAQAPKNRTSYACVSTNSSCINSPNATGYLCACNNGFAGNPYLEGGCQDINECESPGQYCHGICDNTIGGYHCYCGPGTQSTDPKREPCNPITASERARLTKTFIGISVCAIILLSCTFALLIECQKRKLMKEKERFFQQNGGMLLYEQIRSKQVDTVRIFTKEELENATDNFDSSKELGRGGHGTVYKGILKDNRIVAIKRSKIMNMVQKDEFVQEMIILSQINHRNVVRLLGCCLEVEVPMLVYEFIPNGTLFEHIHGKYRTTSISLDARLRIAQESAEALAYLHSSASPPIVHGDVKSPNILLGDNYITKVTDFGASRMLPKDEIQFMTMVQGTLGYLDPEYLQERQLTQKSDVYSFGVMLLELITGKTAIYSENTPQCTNVPKALSGEVKKETMGREMKSLASSFLLALKENRLESILDRNILGVGTELFQDVAQLAKCCLSTKGEERPLMTEVAERLKAIRSTWREQLIEGANEETRNT</sequence>
<dbReference type="InterPro" id="IPR011009">
    <property type="entry name" value="Kinase-like_dom_sf"/>
</dbReference>
<dbReference type="PROSITE" id="PS50011">
    <property type="entry name" value="PROTEIN_KINASE_DOM"/>
    <property type="match status" value="2"/>
</dbReference>
<dbReference type="InterPro" id="IPR025287">
    <property type="entry name" value="WAK_GUB"/>
</dbReference>
<dbReference type="PANTHER" id="PTHR48056">
    <property type="entry name" value="LRR RECEPTOR-LIKE SERINE/THREONINE-PROTEIN KINASE-RELATED"/>
    <property type="match status" value="1"/>
</dbReference>
<keyword evidence="4" id="KW-1003">Cell membrane</keyword>
<reference evidence="24" key="2">
    <citation type="submission" date="2018-05" db="EMBL/GenBank/DDBJ databases">
        <title>OmerRS3 (Oryza meridionalis Reference Sequence Version 3).</title>
        <authorList>
            <person name="Zhang J."/>
            <person name="Kudrna D."/>
            <person name="Lee S."/>
            <person name="Talag J."/>
            <person name="Welchert J."/>
            <person name="Wing R.A."/>
        </authorList>
    </citation>
    <scope>NUCLEOTIDE SEQUENCE [LARGE SCALE GENOMIC DNA]</scope>
    <source>
        <strain evidence="24">cv. OR44</strain>
    </source>
</reference>
<dbReference type="InterPro" id="IPR000152">
    <property type="entry name" value="EGF-type_Asp/Asn_hydroxyl_site"/>
</dbReference>
<evidence type="ECO:0000256" key="11">
    <source>
        <dbReference type="ARBA" id="ARBA00022741"/>
    </source>
</evidence>
<keyword evidence="10" id="KW-0677">Repeat</keyword>
<keyword evidence="16" id="KW-1015">Disulfide bond</keyword>
<comment type="similarity">
    <text evidence="3">Belongs to the protein kinase superfamily. Ser/Thr protein kinase family.</text>
</comment>
<keyword evidence="8 21" id="KW-0812">Transmembrane</keyword>
<dbReference type="SMART" id="SM00220">
    <property type="entry name" value="S_TKc"/>
    <property type="match status" value="1"/>
</dbReference>
<comment type="subcellular location">
    <subcellularLocation>
        <location evidence="1">Cell membrane</location>
        <topology evidence="1">Single-pass membrane protein</topology>
    </subcellularLocation>
    <subcellularLocation>
        <location evidence="2">Membrane</location>
        <topology evidence="2">Single-pass type I membrane protein</topology>
    </subcellularLocation>
</comment>
<dbReference type="FunFam" id="3.80.10.10:FF:000383">
    <property type="entry name" value="Leucine-rich repeat receptor protein kinase EMS1"/>
    <property type="match status" value="1"/>
</dbReference>
<dbReference type="InterPro" id="IPR018097">
    <property type="entry name" value="EGF_Ca-bd_CS"/>
</dbReference>
<keyword evidence="5" id="KW-0723">Serine/threonine-protein kinase</keyword>
<reference evidence="24" key="1">
    <citation type="submission" date="2015-04" db="UniProtKB">
        <authorList>
            <consortium name="EnsemblPlants"/>
        </authorList>
    </citation>
    <scope>IDENTIFICATION</scope>
</reference>
<dbReference type="Pfam" id="PF00069">
    <property type="entry name" value="Pkinase"/>
    <property type="match status" value="2"/>
</dbReference>
<dbReference type="Gene3D" id="3.30.200.20">
    <property type="entry name" value="Phosphorylase Kinase, domain 1"/>
    <property type="match status" value="2"/>
</dbReference>
<dbReference type="InterPro" id="IPR000719">
    <property type="entry name" value="Prot_kinase_dom"/>
</dbReference>
<dbReference type="FunFam" id="3.80.10.10:FF:000297">
    <property type="entry name" value="Leucine-rich repeat receptor-like protein kinase PXL1"/>
    <property type="match status" value="1"/>
</dbReference>
<keyword evidence="13 19" id="KW-0067">ATP-binding</keyword>
<dbReference type="Gramene" id="OMERI02G00370.1">
    <property type="protein sequence ID" value="OMERI02G00370.1"/>
    <property type="gene ID" value="OMERI02G00370"/>
</dbReference>
<dbReference type="GO" id="GO:0004674">
    <property type="term" value="F:protein serine/threonine kinase activity"/>
    <property type="evidence" value="ECO:0007669"/>
    <property type="project" value="UniProtKB-KW"/>
</dbReference>
<evidence type="ECO:0000256" key="13">
    <source>
        <dbReference type="ARBA" id="ARBA00022840"/>
    </source>
</evidence>
<dbReference type="Pfam" id="PF13947">
    <property type="entry name" value="GUB_WAK_bind"/>
    <property type="match status" value="1"/>
</dbReference>
<keyword evidence="9 22" id="KW-0732">Signal</keyword>
<dbReference type="PROSITE" id="PS00108">
    <property type="entry name" value="PROTEIN_KINASE_ST"/>
    <property type="match status" value="1"/>
</dbReference>
<feature type="region of interest" description="Disordered" evidence="20">
    <location>
        <begin position="918"/>
        <end position="945"/>
    </location>
</feature>
<dbReference type="SUPFAM" id="SSF57196">
    <property type="entry name" value="EGF/Laminin"/>
    <property type="match status" value="1"/>
</dbReference>
<dbReference type="FunFam" id="3.80.10.10:FF:000412">
    <property type="entry name" value="Leucine-rich repeat receptor-like protein kinase PXL1"/>
    <property type="match status" value="1"/>
</dbReference>
<evidence type="ECO:0000256" key="9">
    <source>
        <dbReference type="ARBA" id="ARBA00022729"/>
    </source>
</evidence>
<proteinExistence type="inferred from homology"/>
<evidence type="ECO:0000256" key="7">
    <source>
        <dbReference type="ARBA" id="ARBA00022679"/>
    </source>
</evidence>
<evidence type="ECO:0000256" key="8">
    <source>
        <dbReference type="ARBA" id="ARBA00022692"/>
    </source>
</evidence>
<feature type="transmembrane region" description="Helical" evidence="21">
    <location>
        <begin position="1314"/>
        <end position="1333"/>
    </location>
</feature>
<dbReference type="InterPro" id="IPR000742">
    <property type="entry name" value="EGF"/>
</dbReference>
<dbReference type="InterPro" id="IPR001611">
    <property type="entry name" value="Leu-rich_rpt"/>
</dbReference>
<dbReference type="STRING" id="40149.A0A0E0CDT3"/>
<feature type="transmembrane region" description="Helical" evidence="21">
    <location>
        <begin position="968"/>
        <end position="988"/>
    </location>
</feature>
<dbReference type="Pfam" id="PF08263">
    <property type="entry name" value="LRRNT_2"/>
    <property type="match status" value="1"/>
</dbReference>
<evidence type="ECO:0000256" key="1">
    <source>
        <dbReference type="ARBA" id="ARBA00004162"/>
    </source>
</evidence>
<keyword evidence="14 21" id="KW-1133">Transmembrane helix</keyword>
<evidence type="ECO:0000313" key="24">
    <source>
        <dbReference type="EnsemblPlants" id="OMERI02G00370.1"/>
    </source>
</evidence>
<dbReference type="FunFam" id="3.30.200.20:FF:000444">
    <property type="entry name" value="MDIS1-interacting receptor like kinase 1"/>
    <property type="match status" value="1"/>
</dbReference>
<name>A0A0E0CDT3_9ORYZ</name>
<dbReference type="SUPFAM" id="SSF52058">
    <property type="entry name" value="L domain-like"/>
    <property type="match status" value="1"/>
</dbReference>
<keyword evidence="12" id="KW-0418">Kinase</keyword>
<dbReference type="InterPro" id="IPR008271">
    <property type="entry name" value="Ser/Thr_kinase_AS"/>
</dbReference>
<dbReference type="GO" id="GO:0005509">
    <property type="term" value="F:calcium ion binding"/>
    <property type="evidence" value="ECO:0007669"/>
    <property type="project" value="InterPro"/>
</dbReference>
<dbReference type="PROSITE" id="PS01187">
    <property type="entry name" value="EGF_CA"/>
    <property type="match status" value="1"/>
</dbReference>
<dbReference type="Proteomes" id="UP000008021">
    <property type="component" value="Chromosome 2"/>
</dbReference>
<dbReference type="SMART" id="SM00179">
    <property type="entry name" value="EGF_CA"/>
    <property type="match status" value="1"/>
</dbReference>
<keyword evidence="17" id="KW-0675">Receptor</keyword>
<feature type="domain" description="Protein kinase" evidence="23">
    <location>
        <begin position="1383"/>
        <end position="1675"/>
    </location>
</feature>
<feature type="transmembrane region" description="Helical" evidence="21">
    <location>
        <begin position="641"/>
        <end position="660"/>
    </location>
</feature>
<dbReference type="InterPro" id="IPR013210">
    <property type="entry name" value="LRR_N_plant-typ"/>
</dbReference>
<evidence type="ECO:0000256" key="22">
    <source>
        <dbReference type="SAM" id="SignalP"/>
    </source>
</evidence>
<feature type="compositionally biased region" description="Low complexity" evidence="20">
    <location>
        <begin position="927"/>
        <end position="945"/>
    </location>
</feature>
<dbReference type="InterPro" id="IPR032675">
    <property type="entry name" value="LRR_dom_sf"/>
</dbReference>
<feature type="signal peptide" evidence="22">
    <location>
        <begin position="1"/>
        <end position="27"/>
    </location>
</feature>
<keyword evidence="18" id="KW-0325">Glycoprotein</keyword>
<evidence type="ECO:0000256" key="15">
    <source>
        <dbReference type="ARBA" id="ARBA00023136"/>
    </source>
</evidence>
<evidence type="ECO:0000256" key="5">
    <source>
        <dbReference type="ARBA" id="ARBA00022527"/>
    </source>
</evidence>
<dbReference type="FunFam" id="1.10.510.10:FF:000084">
    <property type="entry name" value="Wall-associated receptor kinase 2"/>
    <property type="match status" value="1"/>
</dbReference>
<evidence type="ECO:0000256" key="14">
    <source>
        <dbReference type="ARBA" id="ARBA00022989"/>
    </source>
</evidence>
<evidence type="ECO:0000259" key="23">
    <source>
        <dbReference type="PROSITE" id="PS50011"/>
    </source>
</evidence>
<accession>A0A0E0CDT3</accession>
<keyword evidence="25" id="KW-1185">Reference proteome</keyword>
<feature type="binding site" evidence="19">
    <location>
        <position position="1411"/>
    </location>
    <ligand>
        <name>ATP</name>
        <dbReference type="ChEBI" id="CHEBI:30616"/>
    </ligand>
</feature>
<dbReference type="InterPro" id="IPR003591">
    <property type="entry name" value="Leu-rich_rpt_typical-subtyp"/>
</dbReference>
<evidence type="ECO:0000256" key="6">
    <source>
        <dbReference type="ARBA" id="ARBA00022614"/>
    </source>
</evidence>
<feature type="chain" id="PRO_5002355888" description="Protein kinase domain-containing protein" evidence="22">
    <location>
        <begin position="28"/>
        <end position="1694"/>
    </location>
</feature>
<protein>
    <recommendedName>
        <fullName evidence="23">Protein kinase domain-containing protein</fullName>
    </recommendedName>
</protein>
<evidence type="ECO:0000256" key="16">
    <source>
        <dbReference type="ARBA" id="ARBA00023157"/>
    </source>
</evidence>
<dbReference type="CDD" id="cd14066">
    <property type="entry name" value="STKc_IRAK"/>
    <property type="match status" value="1"/>
</dbReference>
<dbReference type="FunFam" id="3.30.200.20:FF:000043">
    <property type="entry name" value="Wall-associated receptor kinase 2"/>
    <property type="match status" value="1"/>
</dbReference>
<dbReference type="Gene3D" id="1.10.510.10">
    <property type="entry name" value="Transferase(Phosphotransferase) domain 1"/>
    <property type="match status" value="2"/>
</dbReference>
<keyword evidence="15 21" id="KW-0472">Membrane</keyword>
<keyword evidence="11 19" id="KW-0547">Nucleotide-binding</keyword>
<dbReference type="GO" id="GO:0005886">
    <property type="term" value="C:plasma membrane"/>
    <property type="evidence" value="ECO:0007669"/>
    <property type="project" value="UniProtKB-SubCell"/>
</dbReference>
<evidence type="ECO:0000256" key="21">
    <source>
        <dbReference type="SAM" id="Phobius"/>
    </source>
</evidence>
<dbReference type="InterPro" id="IPR001881">
    <property type="entry name" value="EGF-like_Ca-bd_dom"/>
</dbReference>
<dbReference type="GO" id="GO:0005524">
    <property type="term" value="F:ATP binding"/>
    <property type="evidence" value="ECO:0007669"/>
    <property type="project" value="UniProtKB-UniRule"/>
</dbReference>
<dbReference type="InterPro" id="IPR050647">
    <property type="entry name" value="Plant_LRR-RLKs"/>
</dbReference>
<evidence type="ECO:0000256" key="20">
    <source>
        <dbReference type="SAM" id="MobiDB-lite"/>
    </source>
</evidence>
<dbReference type="GO" id="GO:0030247">
    <property type="term" value="F:polysaccharide binding"/>
    <property type="evidence" value="ECO:0007669"/>
    <property type="project" value="InterPro"/>
</dbReference>
<dbReference type="CDD" id="cd00054">
    <property type="entry name" value="EGF_CA"/>
    <property type="match status" value="1"/>
</dbReference>
<dbReference type="Gene3D" id="2.10.25.10">
    <property type="entry name" value="Laminin"/>
    <property type="match status" value="1"/>
</dbReference>
<organism evidence="24">
    <name type="scientific">Oryza meridionalis</name>
    <dbReference type="NCBI Taxonomy" id="40149"/>
    <lineage>
        <taxon>Eukaryota</taxon>
        <taxon>Viridiplantae</taxon>
        <taxon>Streptophyta</taxon>
        <taxon>Embryophyta</taxon>
        <taxon>Tracheophyta</taxon>
        <taxon>Spermatophyta</taxon>
        <taxon>Magnoliopsida</taxon>
        <taxon>Liliopsida</taxon>
        <taxon>Poales</taxon>
        <taxon>Poaceae</taxon>
        <taxon>BOP clade</taxon>
        <taxon>Oryzoideae</taxon>
        <taxon>Oryzeae</taxon>
        <taxon>Oryzinae</taxon>
        <taxon>Oryza</taxon>
    </lineage>
</organism>
<dbReference type="EnsemblPlants" id="OMERI02G00370.1">
    <property type="protein sequence ID" value="OMERI02G00370.1"/>
    <property type="gene ID" value="OMERI02G00370"/>
</dbReference>
<evidence type="ECO:0000256" key="10">
    <source>
        <dbReference type="ARBA" id="ARBA00022737"/>
    </source>
</evidence>
<dbReference type="Gene3D" id="3.80.10.10">
    <property type="entry name" value="Ribonuclease Inhibitor"/>
    <property type="match status" value="4"/>
</dbReference>
<keyword evidence="7" id="KW-0808">Transferase</keyword>
<dbReference type="SMART" id="SM00369">
    <property type="entry name" value="LRR_TYP"/>
    <property type="match status" value="7"/>
</dbReference>
<dbReference type="GO" id="GO:0033612">
    <property type="term" value="F:receptor serine/threonine kinase binding"/>
    <property type="evidence" value="ECO:0007669"/>
    <property type="project" value="TreeGrafter"/>
</dbReference>
<evidence type="ECO:0000256" key="12">
    <source>
        <dbReference type="ARBA" id="ARBA00022777"/>
    </source>
</evidence>
<evidence type="ECO:0000256" key="2">
    <source>
        <dbReference type="ARBA" id="ARBA00004479"/>
    </source>
</evidence>
<dbReference type="Pfam" id="PF13855">
    <property type="entry name" value="LRR_8"/>
    <property type="match status" value="2"/>
</dbReference>
<dbReference type="SMART" id="SM00181">
    <property type="entry name" value="EGF"/>
    <property type="match status" value="2"/>
</dbReference>
<evidence type="ECO:0000256" key="3">
    <source>
        <dbReference type="ARBA" id="ARBA00008684"/>
    </source>
</evidence>
<feature type="binding site" evidence="19">
    <location>
        <position position="740"/>
    </location>
    <ligand>
        <name>ATP</name>
        <dbReference type="ChEBI" id="CHEBI:30616"/>
    </ligand>
</feature>
<evidence type="ECO:0000256" key="4">
    <source>
        <dbReference type="ARBA" id="ARBA00022475"/>
    </source>
</evidence>
<dbReference type="InterPro" id="IPR017441">
    <property type="entry name" value="Protein_kinase_ATP_BS"/>
</dbReference>
<dbReference type="PROSITE" id="PS00010">
    <property type="entry name" value="ASX_HYDROXYL"/>
    <property type="match status" value="1"/>
</dbReference>
<dbReference type="SUPFAM" id="SSF56112">
    <property type="entry name" value="Protein kinase-like (PK-like)"/>
    <property type="match status" value="2"/>
</dbReference>
<dbReference type="PROSITE" id="PS00107">
    <property type="entry name" value="PROTEIN_KINASE_ATP"/>
    <property type="match status" value="2"/>
</dbReference>
<evidence type="ECO:0000313" key="25">
    <source>
        <dbReference type="Proteomes" id="UP000008021"/>
    </source>
</evidence>
<feature type="domain" description="Protein kinase" evidence="23">
    <location>
        <begin position="710"/>
        <end position="1082"/>
    </location>
</feature>
<dbReference type="Pfam" id="PF00560">
    <property type="entry name" value="LRR_1"/>
    <property type="match status" value="5"/>
</dbReference>
<dbReference type="FunFam" id="3.80.10.10:FF:000410">
    <property type="entry name" value="Leucine-rich repeat receptor-like protein kinase PXL1"/>
    <property type="match status" value="1"/>
</dbReference>
<dbReference type="eggNOG" id="ENOG502QPWI">
    <property type="taxonomic scope" value="Eukaryota"/>
</dbReference>
<dbReference type="SUPFAM" id="SSF52047">
    <property type="entry name" value="RNI-like"/>
    <property type="match status" value="1"/>
</dbReference>
<evidence type="ECO:0000256" key="18">
    <source>
        <dbReference type="ARBA" id="ARBA00023180"/>
    </source>
</evidence>
<evidence type="ECO:0000256" key="19">
    <source>
        <dbReference type="PROSITE-ProRule" id="PRU10141"/>
    </source>
</evidence>
<dbReference type="HOGENOM" id="CLU_002980_0_0_1"/>
<keyword evidence="6" id="KW-0433">Leucine-rich repeat</keyword>
<evidence type="ECO:0000256" key="17">
    <source>
        <dbReference type="ARBA" id="ARBA00023170"/>
    </source>
</evidence>
<dbReference type="PANTHER" id="PTHR48056:SF26">
    <property type="entry name" value="MDIS1-INTERACTING RECEPTOR LIKE KINASE 1"/>
    <property type="match status" value="1"/>
</dbReference>